<evidence type="ECO:0000259" key="8">
    <source>
        <dbReference type="Pfam" id="PF18052"/>
    </source>
</evidence>
<dbReference type="Pfam" id="PF23559">
    <property type="entry name" value="WHD_DRP"/>
    <property type="match status" value="1"/>
</dbReference>
<dbReference type="SUPFAM" id="SSF52058">
    <property type="entry name" value="L domain-like"/>
    <property type="match status" value="1"/>
</dbReference>
<accession>A0A8X8W652</accession>
<feature type="domain" description="Disease resistance N-terminal" evidence="8">
    <location>
        <begin position="962"/>
        <end position="1016"/>
    </location>
</feature>
<feature type="compositionally biased region" description="Pro residues" evidence="6">
    <location>
        <begin position="575"/>
        <end position="584"/>
    </location>
</feature>
<feature type="region of interest" description="Disordered" evidence="6">
    <location>
        <begin position="601"/>
        <end position="632"/>
    </location>
</feature>
<dbReference type="EMBL" id="PNBA02000020">
    <property type="protein sequence ID" value="KAG6388765.1"/>
    <property type="molecule type" value="Genomic_DNA"/>
</dbReference>
<evidence type="ECO:0000256" key="1">
    <source>
        <dbReference type="ARBA" id="ARBA00008894"/>
    </source>
</evidence>
<dbReference type="GO" id="GO:0098542">
    <property type="term" value="P:defense response to other organism"/>
    <property type="evidence" value="ECO:0007669"/>
    <property type="project" value="TreeGrafter"/>
</dbReference>
<keyword evidence="3" id="KW-0547">Nucleotide-binding</keyword>
<dbReference type="InterPro" id="IPR032675">
    <property type="entry name" value="LRR_dom_sf"/>
</dbReference>
<dbReference type="Pfam" id="PF00931">
    <property type="entry name" value="NB-ARC"/>
    <property type="match status" value="1"/>
</dbReference>
<proteinExistence type="inferred from homology"/>
<dbReference type="Pfam" id="PF18052">
    <property type="entry name" value="Rx_N"/>
    <property type="match status" value="1"/>
</dbReference>
<evidence type="ECO:0000313" key="12">
    <source>
        <dbReference type="Proteomes" id="UP000298416"/>
    </source>
</evidence>
<feature type="compositionally biased region" description="Polar residues" evidence="6">
    <location>
        <begin position="620"/>
        <end position="632"/>
    </location>
</feature>
<gene>
    <name evidence="11" type="ORF">SASPL_150199</name>
</gene>
<reference evidence="11" key="2">
    <citation type="submission" date="2020-08" db="EMBL/GenBank/DDBJ databases">
        <title>Plant Genome Project.</title>
        <authorList>
            <person name="Zhang R.-G."/>
        </authorList>
    </citation>
    <scope>NUCLEOTIDE SEQUENCE</scope>
    <source>
        <strain evidence="11">Huo1</strain>
        <tissue evidence="11">Leaf</tissue>
    </source>
</reference>
<evidence type="ECO:0000256" key="5">
    <source>
        <dbReference type="ARBA" id="ARBA00022840"/>
    </source>
</evidence>
<sequence>MILLTTRIHDVANIGFTIKARLLTDDEGWELHNIKRKAPIPTNVPGFLYMGMYKEDEVIPAIDICVLWIAQGMILQPLESYQNEMPLMDIAQCYLTELASRSVVEITRDDPIRGKTTRMCKLHDAVREMCLSLAIDEDFGLRNLDYEGGPFSGFFHDSLSHRKTRHLIVYLKSKLEEESREPAVTCDQDTTKIVRSLLFINDMEGVPLTRFPHRIVRLKEFKVLKTLSICGFVFEGRTLLKEISKLVLLRILRLCDCLFEELPSSLKNLVYLHTLDLWNSGNVLIPNGVLDRMLQLRHLILPVYYSENLEDYRMSLEGLEQLETLVGYNSWVHQLESPTQMTNLRHFEGIVHDNHSLSDIINAFCTSWNHCKCGGLRIKQGCHISLEEDLMIFKKVFKLHNLYISVPIENLFKELESEAYTSNLLCLILSESNIKEDPMETLGKLPHLLGIEELPNLREWKVEEGAMPLVSKIRIHGCPLLEMVPDGLRFLNALIGLQISGRPQLGERVSEGGEDFHKVQHVPSIVIRIHKKLDEIDEQQHAYHEQSSDWPVASAVPQPPYDHQPLVDAGFHPPHTQPPDPPDWQQPYQPYNWSVIDQTFWNPRPQQQPNPDPPDWHCHSPTNNQPTYTAPPYDQSSLVDAGFHPPLTKPPDRRMEVFVEMESHLAVTDRRVDSLHPPDFPGPEPPNARSDWQQPTSGLLSGFNLPPHGQPIYPPVVAPPPPRAPMIPPCSPEDQRVSSCEMAEGVASMALKTIQDLLLEEAKFLIGVRSEVKTLDVILKEMKALLIAADNRESSEDMPFTFHPTEACATNSPASLQRATLSTRLALRSKKSNPRWQDLTQEWIRTGCIESFKGKAPLSLQCRSVPLGLKFLWGKKEVEQLVSHLVGDEANPVISPWEMGGIGKTTMAKRVYNHHTTRRLFDSFAWVNFVEGNRFLRVELYSKIPKSRQPDRSVAEFMCTAEVKTLDVILKEMKALLIAADNRESSEDMVRHWLRHVRDLAYRADDTISLYAAIYVSSNRSLRHKFSCILT</sequence>
<comment type="caution">
    <text evidence="11">The sequence shown here is derived from an EMBL/GenBank/DDBJ whole genome shotgun (WGS) entry which is preliminary data.</text>
</comment>
<dbReference type="PANTHER" id="PTHR23155:SF1205">
    <property type="entry name" value="DISEASE RESISTANCE PROTEIN RPM1"/>
    <property type="match status" value="1"/>
</dbReference>
<dbReference type="PANTHER" id="PTHR23155">
    <property type="entry name" value="DISEASE RESISTANCE PROTEIN RP"/>
    <property type="match status" value="1"/>
</dbReference>
<evidence type="ECO:0008006" key="13">
    <source>
        <dbReference type="Google" id="ProtNLM"/>
    </source>
</evidence>
<keyword evidence="5" id="KW-0067">ATP-binding</keyword>
<comment type="similarity">
    <text evidence="1">Belongs to the disease resistance NB-LRR family.</text>
</comment>
<dbReference type="GO" id="GO:0043531">
    <property type="term" value="F:ADP binding"/>
    <property type="evidence" value="ECO:0007669"/>
    <property type="project" value="InterPro"/>
</dbReference>
<evidence type="ECO:0000259" key="7">
    <source>
        <dbReference type="Pfam" id="PF00931"/>
    </source>
</evidence>
<feature type="region of interest" description="Disordered" evidence="6">
    <location>
        <begin position="539"/>
        <end position="589"/>
    </location>
</feature>
<evidence type="ECO:0000256" key="2">
    <source>
        <dbReference type="ARBA" id="ARBA00022737"/>
    </source>
</evidence>
<dbReference type="InterPro" id="IPR055414">
    <property type="entry name" value="LRR_R13L4/SHOC2-like"/>
</dbReference>
<dbReference type="SUPFAM" id="SSF52540">
    <property type="entry name" value="P-loop containing nucleoside triphosphate hydrolases"/>
    <property type="match status" value="1"/>
</dbReference>
<evidence type="ECO:0000313" key="11">
    <source>
        <dbReference type="EMBL" id="KAG6388765.1"/>
    </source>
</evidence>
<dbReference type="InterPro" id="IPR002182">
    <property type="entry name" value="NB-ARC"/>
</dbReference>
<feature type="domain" description="NB-ARC" evidence="7">
    <location>
        <begin position="875"/>
        <end position="948"/>
    </location>
</feature>
<evidence type="ECO:0000259" key="10">
    <source>
        <dbReference type="Pfam" id="PF23598"/>
    </source>
</evidence>
<dbReference type="Gene3D" id="3.80.10.10">
    <property type="entry name" value="Ribonuclease Inhibitor"/>
    <property type="match status" value="2"/>
</dbReference>
<organism evidence="11">
    <name type="scientific">Salvia splendens</name>
    <name type="common">Scarlet sage</name>
    <dbReference type="NCBI Taxonomy" id="180675"/>
    <lineage>
        <taxon>Eukaryota</taxon>
        <taxon>Viridiplantae</taxon>
        <taxon>Streptophyta</taxon>
        <taxon>Embryophyta</taxon>
        <taxon>Tracheophyta</taxon>
        <taxon>Spermatophyta</taxon>
        <taxon>Magnoliopsida</taxon>
        <taxon>eudicotyledons</taxon>
        <taxon>Gunneridae</taxon>
        <taxon>Pentapetalae</taxon>
        <taxon>asterids</taxon>
        <taxon>lamiids</taxon>
        <taxon>Lamiales</taxon>
        <taxon>Lamiaceae</taxon>
        <taxon>Nepetoideae</taxon>
        <taxon>Mentheae</taxon>
        <taxon>Salviinae</taxon>
        <taxon>Salvia</taxon>
        <taxon>Salvia subgen. Calosphace</taxon>
        <taxon>core Calosphace</taxon>
    </lineage>
</organism>
<protein>
    <recommendedName>
        <fullName evidence="13">Disease resistance protein RPM1</fullName>
    </recommendedName>
</protein>
<evidence type="ECO:0000256" key="3">
    <source>
        <dbReference type="ARBA" id="ARBA00022741"/>
    </source>
</evidence>
<evidence type="ECO:0000259" key="9">
    <source>
        <dbReference type="Pfam" id="PF23559"/>
    </source>
</evidence>
<feature type="region of interest" description="Disordered" evidence="6">
    <location>
        <begin position="672"/>
        <end position="694"/>
    </location>
</feature>
<dbReference type="InterPro" id="IPR036388">
    <property type="entry name" value="WH-like_DNA-bd_sf"/>
</dbReference>
<dbReference type="AlphaFoldDB" id="A0A8X8W652"/>
<name>A0A8X8W652_SALSN</name>
<keyword evidence="12" id="KW-1185">Reference proteome</keyword>
<dbReference type="Gene3D" id="3.40.50.300">
    <property type="entry name" value="P-loop containing nucleotide triphosphate hydrolases"/>
    <property type="match status" value="1"/>
</dbReference>
<keyword evidence="2" id="KW-0677">Repeat</keyword>
<reference evidence="11" key="1">
    <citation type="submission" date="2018-01" db="EMBL/GenBank/DDBJ databases">
        <authorList>
            <person name="Mao J.F."/>
        </authorList>
    </citation>
    <scope>NUCLEOTIDE SEQUENCE</scope>
    <source>
        <strain evidence="11">Huo1</strain>
        <tissue evidence="11">Leaf</tissue>
    </source>
</reference>
<dbReference type="InterPro" id="IPR027417">
    <property type="entry name" value="P-loop_NTPase"/>
</dbReference>
<dbReference type="InterPro" id="IPR041118">
    <property type="entry name" value="Rx_N"/>
</dbReference>
<dbReference type="InterPro" id="IPR044974">
    <property type="entry name" value="Disease_R_plants"/>
</dbReference>
<dbReference type="Gene3D" id="1.10.10.10">
    <property type="entry name" value="Winged helix-like DNA-binding domain superfamily/Winged helix DNA-binding domain"/>
    <property type="match status" value="1"/>
</dbReference>
<evidence type="ECO:0000256" key="6">
    <source>
        <dbReference type="SAM" id="MobiDB-lite"/>
    </source>
</evidence>
<feature type="domain" description="Disease resistance R13L4/SHOC-2-like LRR" evidence="10">
    <location>
        <begin position="215"/>
        <end position="468"/>
    </location>
</feature>
<dbReference type="InterPro" id="IPR058922">
    <property type="entry name" value="WHD_DRP"/>
</dbReference>
<keyword evidence="4" id="KW-0611">Plant defense</keyword>
<evidence type="ECO:0000256" key="4">
    <source>
        <dbReference type="ARBA" id="ARBA00022821"/>
    </source>
</evidence>
<feature type="domain" description="Disease resistance protein winged helix" evidence="9">
    <location>
        <begin position="53"/>
        <end position="129"/>
    </location>
</feature>
<dbReference type="Pfam" id="PF23598">
    <property type="entry name" value="LRR_14"/>
    <property type="match status" value="1"/>
</dbReference>
<dbReference type="Proteomes" id="UP000298416">
    <property type="component" value="Unassembled WGS sequence"/>
</dbReference>